<gene>
    <name evidence="1 2" type="primary">bioD</name>
    <name evidence="2" type="ORF">ADIAG_02130</name>
</gene>
<dbReference type="PATRIC" id="fig|1276920.7.peg.2131"/>
<feature type="binding site" evidence="1">
    <location>
        <position position="116"/>
    </location>
    <ligand>
        <name>Mg(2+)</name>
        <dbReference type="ChEBI" id="CHEBI:18420"/>
    </ligand>
</feature>
<dbReference type="EC" id="6.3.3.3" evidence="1"/>
<keyword evidence="1" id="KW-0460">Magnesium</keyword>
<dbReference type="Pfam" id="PF13500">
    <property type="entry name" value="AAA_26"/>
    <property type="match status" value="1"/>
</dbReference>
<dbReference type="EMBL" id="AOCK01000005">
    <property type="protein sequence ID" value="EMQ98700.1"/>
    <property type="molecule type" value="Genomic_DNA"/>
</dbReference>
<comment type="subcellular location">
    <subcellularLocation>
        <location evidence="1">Cytoplasm</location>
    </subcellularLocation>
</comment>
<dbReference type="GO" id="GO:0009102">
    <property type="term" value="P:biotin biosynthetic process"/>
    <property type="evidence" value="ECO:0007669"/>
    <property type="project" value="UniProtKB-UniRule"/>
</dbReference>
<proteinExistence type="inferred from homology"/>
<comment type="caution">
    <text evidence="2">The sequence shown here is derived from an EMBL/GenBank/DDBJ whole genome shotgun (WGS) entry which is preliminary data.</text>
</comment>
<dbReference type="GO" id="GO:0004141">
    <property type="term" value="F:dethiobiotin synthase activity"/>
    <property type="evidence" value="ECO:0007669"/>
    <property type="project" value="UniProtKB-UniRule"/>
</dbReference>
<comment type="function">
    <text evidence="1">Catalyzes a mechanistically unusual reaction, the ATP-dependent insertion of CO2 between the N7 and N8 nitrogen atoms of 7,8-diaminopelargonic acid (DAPA, also called 7,8-diammoniononanoate) to form a ureido ring.</text>
</comment>
<keyword evidence="1" id="KW-0067">ATP-binding</keyword>
<feature type="binding site" evidence="1">
    <location>
        <position position="15"/>
    </location>
    <ligand>
        <name>Mg(2+)</name>
        <dbReference type="ChEBI" id="CHEBI:18420"/>
    </ligand>
</feature>
<protein>
    <recommendedName>
        <fullName evidence="1">ATP-dependent dethiobiotin synthetase BioD</fullName>
        <ecNumber evidence="1">6.3.3.3</ecNumber>
    </recommendedName>
    <alternativeName>
        <fullName evidence="1">DTB synthetase</fullName>
        <shortName evidence="1">DTBS</shortName>
    </alternativeName>
    <alternativeName>
        <fullName evidence="1">Dethiobiotin synthase</fullName>
    </alternativeName>
</protein>
<dbReference type="InterPro" id="IPR004472">
    <property type="entry name" value="DTB_synth_BioD"/>
</dbReference>
<keyword evidence="1" id="KW-0479">Metal-binding</keyword>
<comment type="subunit">
    <text evidence="1">Homodimer.</text>
</comment>
<dbReference type="GO" id="GO:0000287">
    <property type="term" value="F:magnesium ion binding"/>
    <property type="evidence" value="ECO:0007669"/>
    <property type="project" value="UniProtKB-UniRule"/>
</dbReference>
<feature type="binding site" evidence="1">
    <location>
        <begin position="116"/>
        <end position="119"/>
    </location>
    <ligand>
        <name>ATP</name>
        <dbReference type="ChEBI" id="CHEBI:30616"/>
    </ligand>
</feature>
<dbReference type="GO" id="GO:0005524">
    <property type="term" value="F:ATP binding"/>
    <property type="evidence" value="ECO:0007669"/>
    <property type="project" value="UniProtKB-UniRule"/>
</dbReference>
<dbReference type="GO" id="GO:0005829">
    <property type="term" value="C:cytosol"/>
    <property type="evidence" value="ECO:0007669"/>
    <property type="project" value="TreeGrafter"/>
</dbReference>
<dbReference type="PIRSF" id="PIRSF006755">
    <property type="entry name" value="DTB_synth"/>
    <property type="match status" value="1"/>
</dbReference>
<evidence type="ECO:0000313" key="2">
    <source>
        <dbReference type="EMBL" id="EMQ98700.1"/>
    </source>
</evidence>
<evidence type="ECO:0000313" key="3">
    <source>
        <dbReference type="Proteomes" id="UP000012015"/>
    </source>
</evidence>
<dbReference type="Gene3D" id="3.40.50.300">
    <property type="entry name" value="P-loop containing nucleotide triphosphate hydrolases"/>
    <property type="match status" value="1"/>
</dbReference>
<dbReference type="HAMAP" id="MF_00336">
    <property type="entry name" value="BioD"/>
    <property type="match status" value="1"/>
</dbReference>
<sequence length="259" mass="26505">MILVVTGTDTDVGKTVVTAALAACALEGGARVAIYKPTQTGVEPGQGGDVHSIGHWLGNPRALTLEEGARLADPMAPVDAALHSGGIAAAEALPTLADHVRRVQALAREHEVVIVEGAGGLLVSLTLAGETIADMARALGARLVVVARPDLGTLNHTALTLEAAVSRGFVDGVLVLGSFPAAPTSLHERNRTNLRELAQRNRWTWVPGPPAAAASAAAASAVEKETTQRILHAAGRKMAPVFDDQPALAHAAPSRGSAG</sequence>
<dbReference type="Proteomes" id="UP000012015">
    <property type="component" value="Unassembled WGS sequence"/>
</dbReference>
<dbReference type="InterPro" id="IPR027417">
    <property type="entry name" value="P-loop_NTPase"/>
</dbReference>
<feature type="binding site" evidence="1">
    <location>
        <begin position="11"/>
        <end position="16"/>
    </location>
    <ligand>
        <name>ATP</name>
        <dbReference type="ChEBI" id="CHEBI:30616"/>
    </ligand>
</feature>
<feature type="binding site" evidence="1">
    <location>
        <position position="61"/>
    </location>
    <ligand>
        <name>Mg(2+)</name>
        <dbReference type="ChEBI" id="CHEBI:18420"/>
    </ligand>
</feature>
<keyword evidence="1" id="KW-0547">Nucleotide-binding</keyword>
<dbReference type="eggNOG" id="COG0132">
    <property type="taxonomic scope" value="Bacteria"/>
</dbReference>
<evidence type="ECO:0000256" key="1">
    <source>
        <dbReference type="HAMAP-Rule" id="MF_00336"/>
    </source>
</evidence>
<name>M7MUT9_9MICC</name>
<dbReference type="CDD" id="cd03109">
    <property type="entry name" value="DTBS"/>
    <property type="match status" value="1"/>
</dbReference>
<reference evidence="2 3" key="1">
    <citation type="journal article" date="2013" name="Genome Announc.">
        <title>Draft Genome Sequence of Arthrobacter gangotriensis Strain Lz1yT, Isolated from a Penguin Rookery Soil Sample Collected in Antarctica, near the Indian Station Dakshin Gangotri.</title>
        <authorList>
            <person name="Shivaji S."/>
            <person name="Ara S."/>
            <person name="Bandi S."/>
            <person name="Singh A."/>
            <person name="Kumar Pinnaka A."/>
        </authorList>
    </citation>
    <scope>NUCLEOTIDE SEQUENCE [LARGE SCALE GENOMIC DNA]</scope>
    <source>
        <strain evidence="2 3">Lz1y</strain>
    </source>
</reference>
<feature type="active site" evidence="1">
    <location>
        <position position="36"/>
    </location>
</feature>
<feature type="binding site" evidence="1">
    <location>
        <begin position="177"/>
        <end position="178"/>
    </location>
    <ligand>
        <name>ATP</name>
        <dbReference type="ChEBI" id="CHEBI:30616"/>
    </ligand>
</feature>
<dbReference type="STRING" id="1276920.ADIAG_02130"/>
<keyword evidence="3" id="KW-1185">Reference proteome</keyword>
<dbReference type="SUPFAM" id="SSF52540">
    <property type="entry name" value="P-loop containing nucleoside triphosphate hydrolases"/>
    <property type="match status" value="1"/>
</dbReference>
<comment type="similarity">
    <text evidence="1">Belongs to the dethiobiotin synthetase family.</text>
</comment>
<keyword evidence="1" id="KW-0093">Biotin biosynthesis</keyword>
<accession>M7MUT9</accession>
<comment type="cofactor">
    <cofactor evidence="1">
        <name>Mg(2+)</name>
        <dbReference type="ChEBI" id="CHEBI:18420"/>
    </cofactor>
</comment>
<feature type="binding site" evidence="1">
    <location>
        <position position="40"/>
    </location>
    <ligand>
        <name>substrate</name>
    </ligand>
</feature>
<keyword evidence="1" id="KW-0963">Cytoplasm</keyword>
<dbReference type="UniPathway" id="UPA00078">
    <property type="reaction ID" value="UER00161"/>
</dbReference>
<comment type="caution">
    <text evidence="1">Lacks conserved residue(s) required for the propagation of feature annotation.</text>
</comment>
<dbReference type="PANTHER" id="PTHR43210">
    <property type="entry name" value="DETHIOBIOTIN SYNTHETASE"/>
    <property type="match status" value="1"/>
</dbReference>
<dbReference type="AlphaFoldDB" id="M7MUT9"/>
<organism evidence="2 3">
    <name type="scientific">Paeniglutamicibacter gangotriensis Lz1y</name>
    <dbReference type="NCBI Taxonomy" id="1276920"/>
    <lineage>
        <taxon>Bacteria</taxon>
        <taxon>Bacillati</taxon>
        <taxon>Actinomycetota</taxon>
        <taxon>Actinomycetes</taxon>
        <taxon>Micrococcales</taxon>
        <taxon>Micrococcaceae</taxon>
        <taxon>Paeniglutamicibacter</taxon>
    </lineage>
</organism>
<comment type="catalytic activity">
    <reaction evidence="1">
        <text>(7R,8S)-7,8-diammoniononanoate + CO2 + ATP = (4R,5S)-dethiobiotin + ADP + phosphate + 3 H(+)</text>
        <dbReference type="Rhea" id="RHEA:15805"/>
        <dbReference type="ChEBI" id="CHEBI:15378"/>
        <dbReference type="ChEBI" id="CHEBI:16526"/>
        <dbReference type="ChEBI" id="CHEBI:30616"/>
        <dbReference type="ChEBI" id="CHEBI:43474"/>
        <dbReference type="ChEBI" id="CHEBI:149469"/>
        <dbReference type="ChEBI" id="CHEBI:149473"/>
        <dbReference type="ChEBI" id="CHEBI:456216"/>
        <dbReference type="EC" id="6.3.3.3"/>
    </reaction>
</comment>
<keyword evidence="1 2" id="KW-0436">Ligase</keyword>
<dbReference type="PANTHER" id="PTHR43210:SF5">
    <property type="entry name" value="DETHIOBIOTIN SYNTHETASE"/>
    <property type="match status" value="1"/>
</dbReference>
<comment type="pathway">
    <text evidence="1">Cofactor biosynthesis; biotin biosynthesis; biotin from 7,8-diaminononanoate: step 1/2.</text>
</comment>
<dbReference type="NCBIfam" id="TIGR00347">
    <property type="entry name" value="bioD"/>
    <property type="match status" value="1"/>
</dbReference>